<name>A0A392MB74_9FABA</name>
<gene>
    <name evidence="3" type="ORF">A2U01_0005225</name>
</gene>
<organism evidence="3 4">
    <name type="scientific">Trifolium medium</name>
    <dbReference type="NCBI Taxonomy" id="97028"/>
    <lineage>
        <taxon>Eukaryota</taxon>
        <taxon>Viridiplantae</taxon>
        <taxon>Streptophyta</taxon>
        <taxon>Embryophyta</taxon>
        <taxon>Tracheophyta</taxon>
        <taxon>Spermatophyta</taxon>
        <taxon>Magnoliopsida</taxon>
        <taxon>eudicotyledons</taxon>
        <taxon>Gunneridae</taxon>
        <taxon>Pentapetalae</taxon>
        <taxon>rosids</taxon>
        <taxon>fabids</taxon>
        <taxon>Fabales</taxon>
        <taxon>Fabaceae</taxon>
        <taxon>Papilionoideae</taxon>
        <taxon>50 kb inversion clade</taxon>
        <taxon>NPAAA clade</taxon>
        <taxon>Hologalegina</taxon>
        <taxon>IRL clade</taxon>
        <taxon>Trifolieae</taxon>
        <taxon>Trifolium</taxon>
    </lineage>
</organism>
<feature type="compositionally biased region" description="Basic and acidic residues" evidence="1">
    <location>
        <begin position="115"/>
        <end position="133"/>
    </location>
</feature>
<sequence>MDEDQVQPESSSSIPQLDFSRIADEPRETVSMFVGCEGGHKDLFTEIQTPPTEDWEMPFTDLEMAVFRHLRVSPSQLHPNSLAFLPAFKVTANYLGIVPTLKLFFHAFGIQRSCPKGEKAKGKAPKGEKDPTKHGWVSFKQRNELFKMFEDSVRGFKAKYFRVRPVTVNGWKSIVYRGPKKDDGGNVVMGPQGIPVEEDYAKFSFRWNKWHFLIEPKEFTYKRTNLS</sequence>
<dbReference type="InterPro" id="IPR007321">
    <property type="entry name" value="Transposase_28"/>
</dbReference>
<dbReference type="AlphaFoldDB" id="A0A392MB74"/>
<comment type="caution">
    <text evidence="3">The sequence shown here is derived from an EMBL/GenBank/DDBJ whole genome shotgun (WGS) entry which is preliminary data.</text>
</comment>
<dbReference type="Proteomes" id="UP000265520">
    <property type="component" value="Unassembled WGS sequence"/>
</dbReference>
<feature type="non-terminal residue" evidence="3">
    <location>
        <position position="227"/>
    </location>
</feature>
<feature type="domain" description="Transposase (putative) gypsy type" evidence="2">
    <location>
        <begin position="57"/>
        <end position="110"/>
    </location>
</feature>
<proteinExistence type="predicted"/>
<evidence type="ECO:0000259" key="2">
    <source>
        <dbReference type="Pfam" id="PF04195"/>
    </source>
</evidence>
<dbReference type="Pfam" id="PF04195">
    <property type="entry name" value="Transposase_28"/>
    <property type="match status" value="1"/>
</dbReference>
<accession>A0A392MB74</accession>
<protein>
    <recommendedName>
        <fullName evidence="2">Transposase (putative) gypsy type domain-containing protein</fullName>
    </recommendedName>
</protein>
<evidence type="ECO:0000256" key="1">
    <source>
        <dbReference type="SAM" id="MobiDB-lite"/>
    </source>
</evidence>
<evidence type="ECO:0000313" key="4">
    <source>
        <dbReference type="Proteomes" id="UP000265520"/>
    </source>
</evidence>
<evidence type="ECO:0000313" key="3">
    <source>
        <dbReference type="EMBL" id="MCH84393.1"/>
    </source>
</evidence>
<feature type="region of interest" description="Disordered" evidence="1">
    <location>
        <begin position="115"/>
        <end position="134"/>
    </location>
</feature>
<reference evidence="3 4" key="1">
    <citation type="journal article" date="2018" name="Front. Plant Sci.">
        <title>Red Clover (Trifolium pratense) and Zigzag Clover (T. medium) - A Picture of Genomic Similarities and Differences.</title>
        <authorList>
            <person name="Dluhosova J."/>
            <person name="Istvanek J."/>
            <person name="Nedelnik J."/>
            <person name="Repkova J."/>
        </authorList>
    </citation>
    <scope>NUCLEOTIDE SEQUENCE [LARGE SCALE GENOMIC DNA]</scope>
    <source>
        <strain evidence="4">cv. 10/8</strain>
        <tissue evidence="3">Leaf</tissue>
    </source>
</reference>
<dbReference type="EMBL" id="LXQA010006746">
    <property type="protein sequence ID" value="MCH84393.1"/>
    <property type="molecule type" value="Genomic_DNA"/>
</dbReference>
<keyword evidence="4" id="KW-1185">Reference proteome</keyword>